<name>A0AAN7TXE4_9MYCE</name>
<evidence type="ECO:0000313" key="11">
    <source>
        <dbReference type="Proteomes" id="UP001344447"/>
    </source>
</evidence>
<evidence type="ECO:0000256" key="6">
    <source>
        <dbReference type="ARBA" id="ARBA00023157"/>
    </source>
</evidence>
<feature type="domain" description="Cathepsin propeptide inhibitor" evidence="9">
    <location>
        <begin position="27"/>
        <end position="82"/>
    </location>
</feature>
<keyword evidence="4" id="KW-0378">Hydrolase</keyword>
<dbReference type="GO" id="GO:0008234">
    <property type="term" value="F:cysteine-type peptidase activity"/>
    <property type="evidence" value="ECO:0007669"/>
    <property type="project" value="UniProtKB-KW"/>
</dbReference>
<dbReference type="EMBL" id="JAVFKY010000002">
    <property type="protein sequence ID" value="KAK5581639.1"/>
    <property type="molecule type" value="Genomic_DNA"/>
</dbReference>
<comment type="caution">
    <text evidence="10">The sequence shown here is derived from an EMBL/GenBank/DDBJ whole genome shotgun (WGS) entry which is preliminary data.</text>
</comment>
<keyword evidence="2" id="KW-0645">Protease</keyword>
<evidence type="ECO:0000256" key="5">
    <source>
        <dbReference type="ARBA" id="ARBA00023145"/>
    </source>
</evidence>
<evidence type="ECO:0000256" key="2">
    <source>
        <dbReference type="ARBA" id="ARBA00022670"/>
    </source>
</evidence>
<evidence type="ECO:0000256" key="3">
    <source>
        <dbReference type="ARBA" id="ARBA00022729"/>
    </source>
</evidence>
<accession>A0AAN7TXE4</accession>
<reference evidence="10 11" key="1">
    <citation type="submission" date="2023-11" db="EMBL/GenBank/DDBJ databases">
        <title>Dfirmibasis_genome.</title>
        <authorList>
            <person name="Edelbroek B."/>
            <person name="Kjellin J."/>
            <person name="Jerlstrom-Hultqvist J."/>
            <person name="Soderbom F."/>
        </authorList>
    </citation>
    <scope>NUCLEOTIDE SEQUENCE [LARGE SCALE GENOMIC DNA]</scope>
    <source>
        <strain evidence="10 11">TNS-C-14</strain>
    </source>
</reference>
<evidence type="ECO:0000256" key="1">
    <source>
        <dbReference type="ARBA" id="ARBA00008455"/>
    </source>
</evidence>
<evidence type="ECO:0000313" key="10">
    <source>
        <dbReference type="EMBL" id="KAK5581639.1"/>
    </source>
</evidence>
<dbReference type="Pfam" id="PF08246">
    <property type="entry name" value="Inhibitor_I29"/>
    <property type="match status" value="1"/>
</dbReference>
<dbReference type="InterPro" id="IPR013128">
    <property type="entry name" value="Peptidase_C1A"/>
</dbReference>
<feature type="domain" description="Peptidase C1A papain C-terminal" evidence="8">
    <location>
        <begin position="119"/>
        <end position="340"/>
    </location>
</feature>
<protein>
    <submittedName>
        <fullName evidence="10">Uncharacterized protein</fullName>
    </submittedName>
</protein>
<dbReference type="Gene3D" id="3.90.70.10">
    <property type="entry name" value="Cysteine proteinases"/>
    <property type="match status" value="1"/>
</dbReference>
<dbReference type="InterPro" id="IPR038765">
    <property type="entry name" value="Papain-like_cys_pep_sf"/>
</dbReference>
<evidence type="ECO:0000256" key="4">
    <source>
        <dbReference type="ARBA" id="ARBA00022807"/>
    </source>
</evidence>
<keyword evidence="3 7" id="KW-0732">Signal</keyword>
<dbReference type="SMART" id="SM00848">
    <property type="entry name" value="Inhibitor_I29"/>
    <property type="match status" value="1"/>
</dbReference>
<dbReference type="AlphaFoldDB" id="A0AAN7TXE4"/>
<dbReference type="GO" id="GO:0006508">
    <property type="term" value="P:proteolysis"/>
    <property type="evidence" value="ECO:0007669"/>
    <property type="project" value="UniProtKB-KW"/>
</dbReference>
<dbReference type="FunFam" id="3.90.70.10:FF:000039">
    <property type="entry name" value="Cysteine proteinase 2, putative"/>
    <property type="match status" value="1"/>
</dbReference>
<proteinExistence type="inferred from homology"/>
<feature type="chain" id="PRO_5042835527" evidence="7">
    <location>
        <begin position="22"/>
        <end position="341"/>
    </location>
</feature>
<dbReference type="Pfam" id="PF00112">
    <property type="entry name" value="Peptidase_C1"/>
    <property type="match status" value="1"/>
</dbReference>
<feature type="signal peptide" evidence="7">
    <location>
        <begin position="1"/>
        <end position="21"/>
    </location>
</feature>
<dbReference type="CDD" id="cd02248">
    <property type="entry name" value="Peptidase_C1A"/>
    <property type="match status" value="1"/>
</dbReference>
<gene>
    <name evidence="10" type="ORF">RB653_001676</name>
</gene>
<organism evidence="10 11">
    <name type="scientific">Dictyostelium firmibasis</name>
    <dbReference type="NCBI Taxonomy" id="79012"/>
    <lineage>
        <taxon>Eukaryota</taxon>
        <taxon>Amoebozoa</taxon>
        <taxon>Evosea</taxon>
        <taxon>Eumycetozoa</taxon>
        <taxon>Dictyostelia</taxon>
        <taxon>Dictyosteliales</taxon>
        <taxon>Dictyosteliaceae</taxon>
        <taxon>Dictyostelium</taxon>
    </lineage>
</organism>
<keyword evidence="11" id="KW-1185">Reference proteome</keyword>
<evidence type="ECO:0000259" key="9">
    <source>
        <dbReference type="SMART" id="SM00848"/>
    </source>
</evidence>
<dbReference type="InterPro" id="IPR000668">
    <property type="entry name" value="Peptidase_C1A_C"/>
</dbReference>
<dbReference type="SUPFAM" id="SSF54001">
    <property type="entry name" value="Cysteine proteinases"/>
    <property type="match status" value="1"/>
</dbReference>
<dbReference type="Proteomes" id="UP001344447">
    <property type="component" value="Unassembled WGS sequence"/>
</dbReference>
<keyword evidence="5" id="KW-0865">Zymogen</keyword>
<dbReference type="SMART" id="SM00645">
    <property type="entry name" value="Pept_C1"/>
    <property type="match status" value="1"/>
</dbReference>
<evidence type="ECO:0000256" key="7">
    <source>
        <dbReference type="SAM" id="SignalP"/>
    </source>
</evidence>
<dbReference type="InterPro" id="IPR039417">
    <property type="entry name" value="Peptidase_C1A_papain-like"/>
</dbReference>
<keyword evidence="6" id="KW-1015">Disulfide bond</keyword>
<dbReference type="InterPro" id="IPR013201">
    <property type="entry name" value="Prot_inhib_I29"/>
</dbReference>
<evidence type="ECO:0000259" key="8">
    <source>
        <dbReference type="SMART" id="SM00645"/>
    </source>
</evidence>
<keyword evidence="4" id="KW-0788">Thiol protease</keyword>
<comment type="similarity">
    <text evidence="1">Belongs to the peptidase C1 family.</text>
</comment>
<dbReference type="PANTHER" id="PTHR12411">
    <property type="entry name" value="CYSTEINE PROTEASE FAMILY C1-RELATED"/>
    <property type="match status" value="1"/>
</dbReference>
<sequence length="341" mass="39296">MKIVIILIFFLLNIIFSVCESDNEKLFIEWTRKHNKIYSNKEFNSKFKNFLNNKEYVDSWNKMEYETILELNIFADLSREEYINNYLGNFMDISKVYQKSNKNFKYDGVFFYNFKDSIKSIDWRNFDAVTPVKNQGTCSGAGYSFSAIGSIESAHFIKNNELITLSEQNLIDCSIDMGNNGCKGGLSSIAFDYIIKQRGIDSEFSYPYEGHVIEPYEGRGRCRYNSFYSKASISSYIEIERFNENQLTHSLLKTPVSVMIDASQLSFMLYKSGVYMDQSCSSTKLNHGLLNIGFGETEDGIEYYILKNSFGSKWGNKGYIHLSRNSNNHCGVASFAFYPII</sequence>